<evidence type="ECO:0000313" key="3">
    <source>
        <dbReference type="EMBL" id="GEN10008.1"/>
    </source>
</evidence>
<name>A0A511TA00_MYXFU</name>
<accession>A0A511TA00</accession>
<feature type="coiled-coil region" evidence="1">
    <location>
        <begin position="4"/>
        <end position="55"/>
    </location>
</feature>
<sequence length="369" mass="40375">MGEHDDALREIADARARMSVLADELGRRANPELMKARARELVLEKKDEVKEHAKQLAHDKSEELKQQARDKVLEWKSQARETAMRKTYDWTDEVTHTPRGLGWLGAVLGAGVGSMLMKRAFRSRIDERRGYREHRRVPVSYAREDRYLAYEDERGYRSREGSRSIPYSEYSAAPSAGGTTGVGQGYGYVAEDARGEGPSMKDRAVSAKDSVKDSLSGATDSVKEHVAGAADTVRERVHGVKDNVSERASHLREHIPSAGDLRHRSSDFFGRALEEQPLALALGAVALGMLAASLLPVSNKERQLIEPAKRRAQEGISQLGEQVGQKLDGSQERQDESPVGEVALAGPIAGGVAAGIPSLPPLDDVSKVH</sequence>
<evidence type="ECO:0008006" key="7">
    <source>
        <dbReference type="Google" id="ProtNLM"/>
    </source>
</evidence>
<dbReference type="STRING" id="1334629.MFUL124B02_19835"/>
<feature type="region of interest" description="Disordered" evidence="2">
    <location>
        <begin position="308"/>
        <end position="344"/>
    </location>
</feature>
<gene>
    <name evidence="3" type="ORF">MFU01_50450</name>
    <name evidence="4" type="ORF">SAMN05443572_10787</name>
</gene>
<proteinExistence type="predicted"/>
<protein>
    <recommendedName>
        <fullName evidence="7">DUF3618 domain-containing protein</fullName>
    </recommendedName>
</protein>
<organism evidence="3 6">
    <name type="scientific">Myxococcus fulvus</name>
    <dbReference type="NCBI Taxonomy" id="33"/>
    <lineage>
        <taxon>Bacteria</taxon>
        <taxon>Pseudomonadati</taxon>
        <taxon>Myxococcota</taxon>
        <taxon>Myxococcia</taxon>
        <taxon>Myxococcales</taxon>
        <taxon>Cystobacterineae</taxon>
        <taxon>Myxococcaceae</taxon>
        <taxon>Myxococcus</taxon>
    </lineage>
</organism>
<reference evidence="3 6" key="2">
    <citation type="submission" date="2019-07" db="EMBL/GenBank/DDBJ databases">
        <title>Whole genome shotgun sequence of Myxococcus fulvus NBRC 100333.</title>
        <authorList>
            <person name="Hosoyama A."/>
            <person name="Uohara A."/>
            <person name="Ohji S."/>
            <person name="Ichikawa N."/>
        </authorList>
    </citation>
    <scope>NUCLEOTIDE SEQUENCE [LARGE SCALE GENOMIC DNA]</scope>
    <source>
        <strain evidence="3 6">NBRC 100333</strain>
    </source>
</reference>
<comment type="caution">
    <text evidence="3">The sequence shown here is derived from an EMBL/GenBank/DDBJ whole genome shotgun (WGS) entry which is preliminary data.</text>
</comment>
<evidence type="ECO:0000313" key="6">
    <source>
        <dbReference type="Proteomes" id="UP000321514"/>
    </source>
</evidence>
<dbReference type="OrthoDB" id="5523915at2"/>
<evidence type="ECO:0000313" key="5">
    <source>
        <dbReference type="Proteomes" id="UP000183760"/>
    </source>
</evidence>
<dbReference type="EMBL" id="FOIB01000007">
    <property type="protein sequence ID" value="SEU25353.1"/>
    <property type="molecule type" value="Genomic_DNA"/>
</dbReference>
<reference evidence="4 5" key="1">
    <citation type="submission" date="2016-10" db="EMBL/GenBank/DDBJ databases">
        <authorList>
            <person name="Varghese N."/>
            <person name="Submissions S."/>
        </authorList>
    </citation>
    <scope>NUCLEOTIDE SEQUENCE [LARGE SCALE GENOMIC DNA]</scope>
    <source>
        <strain evidence="4 5">DSM 16525</strain>
    </source>
</reference>
<evidence type="ECO:0000313" key="4">
    <source>
        <dbReference type="EMBL" id="SEU25353.1"/>
    </source>
</evidence>
<evidence type="ECO:0000256" key="1">
    <source>
        <dbReference type="SAM" id="Coils"/>
    </source>
</evidence>
<dbReference type="RefSeq" id="WP_074956818.1">
    <property type="nucleotide sequence ID" value="NZ_BJXR01000036.1"/>
</dbReference>
<dbReference type="AlphaFoldDB" id="A0A511TA00"/>
<dbReference type="Gene3D" id="6.10.140.1430">
    <property type="match status" value="1"/>
</dbReference>
<keyword evidence="5" id="KW-1185">Reference proteome</keyword>
<keyword evidence="1" id="KW-0175">Coiled coil</keyword>
<dbReference type="EMBL" id="BJXR01000036">
    <property type="protein sequence ID" value="GEN10008.1"/>
    <property type="molecule type" value="Genomic_DNA"/>
</dbReference>
<evidence type="ECO:0000256" key="2">
    <source>
        <dbReference type="SAM" id="MobiDB-lite"/>
    </source>
</evidence>
<feature type="region of interest" description="Disordered" evidence="2">
    <location>
        <begin position="194"/>
        <end position="220"/>
    </location>
</feature>
<feature type="compositionally biased region" description="Basic and acidic residues" evidence="2">
    <location>
        <begin position="194"/>
        <end position="212"/>
    </location>
</feature>
<dbReference type="Proteomes" id="UP000183760">
    <property type="component" value="Unassembled WGS sequence"/>
</dbReference>
<dbReference type="Proteomes" id="UP000321514">
    <property type="component" value="Unassembled WGS sequence"/>
</dbReference>